<dbReference type="KEGG" id="mod:AS202_07650"/>
<gene>
    <name evidence="1" type="ORF">AS202_07650</name>
</gene>
<dbReference type="RefSeq" id="WP_058699234.1">
    <property type="nucleotide sequence ID" value="NZ_CP013690.1"/>
</dbReference>
<reference evidence="1 2" key="1">
    <citation type="journal article" date="2016" name="J. Zhejiang Univ. Sci. B">
        <title>Antibiotic resistance mechanisms of Myroides sp.</title>
        <authorList>
            <person name="Hu S."/>
            <person name="Yuan S."/>
            <person name="Qu H."/>
            <person name="Jiang T."/>
            <person name="Zhou Y."/>
            <person name="Wang M."/>
            <person name="Ming D."/>
        </authorList>
    </citation>
    <scope>NUCLEOTIDE SEQUENCE [LARGE SCALE GENOMIC DNA]</scope>
    <source>
        <strain evidence="1 2">PR63039</strain>
    </source>
</reference>
<dbReference type="Proteomes" id="UP000069030">
    <property type="component" value="Chromosome"/>
</dbReference>
<organism evidence="1 2">
    <name type="scientific">Myroides odoratimimus</name>
    <dbReference type="NCBI Taxonomy" id="76832"/>
    <lineage>
        <taxon>Bacteria</taxon>
        <taxon>Pseudomonadati</taxon>
        <taxon>Bacteroidota</taxon>
        <taxon>Flavobacteriia</taxon>
        <taxon>Flavobacteriales</taxon>
        <taxon>Flavobacteriaceae</taxon>
        <taxon>Myroides</taxon>
    </lineage>
</organism>
<proteinExistence type="predicted"/>
<evidence type="ECO:0000313" key="1">
    <source>
        <dbReference type="EMBL" id="ALU26026.1"/>
    </source>
</evidence>
<protein>
    <recommendedName>
        <fullName evidence="3">DUF748 domain-containing protein</fullName>
    </recommendedName>
</protein>
<dbReference type="AlphaFoldDB" id="A0AAI8G4Q1"/>
<sequence>MKLSKRVKILLIVGVSLLGLYQIGRYALNRFIYKHLPEIIAEKNDTPYDLAYEDISYYPALRRLTVSGITVTPKDTTTHPSLTYISARLDKIVIQGVAIKELLQNKNLRANKIKLSHPSIVMIKGDSVVKKQAKINVKNDIDIESIIVEHAHVLIKDRKSNTRLNEVYNFNATIRGVHFGEEVVEKAIPFSYDSYVMTTDSIYSKLNEWHKFTIGKIIIEPTALEMHQLSVKPFSETVESKELTKNLLSVDIPQLKLTGTDWGYKNEQDFYLDIASIETDSTAITIKNNKLKQDIKVAEKQPAKKTKKQKKQEVAVVYDTLPALVPFALKIGDIKINKLSLDALDTWNTSKTNIVLTDINNKVGEQLKVAKIAIDSPVITYTPNDVKSKPKTTAKLLSDYITLDSLVLRKAAFQIHDRKTNSNSLKVNNINAVIADIRIDKNTGGNKIPFTYGKTTLSSGAITYDTKKYYDISVDSLSIDNKELKLANFNMKPKYSRKKTVSMFRYADDIFTLQAKEIALKNYNYDFDAKGTLLFKTEQININQLDANIFRDKAPTFNMSIKPMFSKKLRDLKFGLEVNNVAIRNSKLVYEETDPKAVAPGKIMFHNFNATIKNIYSGYGVTKVPTTTIAVNARFMNAAPLRVDWSFNVLNRRDNFNIQGKITNFPANSMRPFLQPYVKANTEGSISLVTFNFSGNNTSATGTYGMQYEDLKVTIYKKDGQQKKKFLSAVGNMFIRKNTKDEVKTVNIKKVDRVQEKSFFNYLWLCIMQGLKQTVL</sequence>
<evidence type="ECO:0008006" key="3">
    <source>
        <dbReference type="Google" id="ProtNLM"/>
    </source>
</evidence>
<dbReference type="EMBL" id="CP013690">
    <property type="protein sequence ID" value="ALU26026.1"/>
    <property type="molecule type" value="Genomic_DNA"/>
</dbReference>
<accession>A0AAI8G4Q1</accession>
<evidence type="ECO:0000313" key="2">
    <source>
        <dbReference type="Proteomes" id="UP000069030"/>
    </source>
</evidence>
<name>A0AAI8G4Q1_9FLAO</name>